<name>A0AAP0E743_9MAGN</name>
<organism evidence="1 2">
    <name type="scientific">Stephania japonica</name>
    <dbReference type="NCBI Taxonomy" id="461633"/>
    <lineage>
        <taxon>Eukaryota</taxon>
        <taxon>Viridiplantae</taxon>
        <taxon>Streptophyta</taxon>
        <taxon>Embryophyta</taxon>
        <taxon>Tracheophyta</taxon>
        <taxon>Spermatophyta</taxon>
        <taxon>Magnoliopsida</taxon>
        <taxon>Ranunculales</taxon>
        <taxon>Menispermaceae</taxon>
        <taxon>Menispermoideae</taxon>
        <taxon>Cissampelideae</taxon>
        <taxon>Stephania</taxon>
    </lineage>
</organism>
<proteinExistence type="predicted"/>
<dbReference type="EMBL" id="JBBNAE010000011">
    <property type="protein sequence ID" value="KAK9086077.1"/>
    <property type="molecule type" value="Genomic_DNA"/>
</dbReference>
<reference evidence="1 2" key="1">
    <citation type="submission" date="2024-01" db="EMBL/GenBank/DDBJ databases">
        <title>Genome assemblies of Stephania.</title>
        <authorList>
            <person name="Yang L."/>
        </authorList>
    </citation>
    <scope>NUCLEOTIDE SEQUENCE [LARGE SCALE GENOMIC DNA]</scope>
    <source>
        <strain evidence="1">QJT</strain>
        <tissue evidence="1">Leaf</tissue>
    </source>
</reference>
<accession>A0AAP0E743</accession>
<dbReference type="Proteomes" id="UP001417504">
    <property type="component" value="Unassembled WGS sequence"/>
</dbReference>
<gene>
    <name evidence="1" type="ORF">Sjap_026488</name>
</gene>
<dbReference type="AlphaFoldDB" id="A0AAP0E743"/>
<keyword evidence="2" id="KW-1185">Reference proteome</keyword>
<evidence type="ECO:0000313" key="2">
    <source>
        <dbReference type="Proteomes" id="UP001417504"/>
    </source>
</evidence>
<evidence type="ECO:0000313" key="1">
    <source>
        <dbReference type="EMBL" id="KAK9086077.1"/>
    </source>
</evidence>
<protein>
    <submittedName>
        <fullName evidence="1">Uncharacterized protein</fullName>
    </submittedName>
</protein>
<sequence>MSTFDGSFYFLVTHPVNQSIQSESSIVEKWFHVGPIWRVDLLGSRGECVTGGEDGRVNLVNLGESRLSYRCDGEDMMNEDGEDGLLKMKVKM</sequence>
<comment type="caution">
    <text evidence="1">The sequence shown here is derived from an EMBL/GenBank/DDBJ whole genome shotgun (WGS) entry which is preliminary data.</text>
</comment>